<feature type="region of interest" description="Disordered" evidence="1">
    <location>
        <begin position="156"/>
        <end position="189"/>
    </location>
</feature>
<dbReference type="RefSeq" id="WP_127083308.1">
    <property type="nucleotide sequence ID" value="NZ_RSCL01000012.1"/>
</dbReference>
<dbReference type="EMBL" id="RSCL01000012">
    <property type="protein sequence ID" value="RUT04067.1"/>
    <property type="molecule type" value="Genomic_DNA"/>
</dbReference>
<reference evidence="2" key="2">
    <citation type="journal article" date="2019" name="Genome Biol. Evol.">
        <title>Day and night: Metabolic profiles and evolutionary relationships of six axenic non-marine cyanobacteria.</title>
        <authorList>
            <person name="Will S.E."/>
            <person name="Henke P."/>
            <person name="Boedeker C."/>
            <person name="Huang S."/>
            <person name="Brinkmann H."/>
            <person name="Rohde M."/>
            <person name="Jarek M."/>
            <person name="Friedl T."/>
            <person name="Seufert S."/>
            <person name="Schumacher M."/>
            <person name="Overmann J."/>
            <person name="Neumann-Schaal M."/>
            <person name="Petersen J."/>
        </authorList>
    </citation>
    <scope>NUCLEOTIDE SEQUENCE [LARGE SCALE GENOMIC DNA]</scope>
    <source>
        <strain evidence="2">PCC 7102</strain>
    </source>
</reference>
<evidence type="ECO:0000313" key="2">
    <source>
        <dbReference type="EMBL" id="RUT04067.1"/>
    </source>
</evidence>
<name>A0A433VDE2_9CYAN</name>
<comment type="caution">
    <text evidence="2">The sequence shown here is derived from an EMBL/GenBank/DDBJ whole genome shotgun (WGS) entry which is preliminary data.</text>
</comment>
<keyword evidence="3" id="KW-1185">Reference proteome</keyword>
<reference evidence="2" key="1">
    <citation type="submission" date="2018-12" db="EMBL/GenBank/DDBJ databases">
        <authorList>
            <person name="Will S."/>
            <person name="Neumann-Schaal M."/>
            <person name="Henke P."/>
        </authorList>
    </citation>
    <scope>NUCLEOTIDE SEQUENCE</scope>
    <source>
        <strain evidence="2">PCC 7102</strain>
    </source>
</reference>
<proteinExistence type="predicted"/>
<evidence type="ECO:0000313" key="3">
    <source>
        <dbReference type="Proteomes" id="UP000271624"/>
    </source>
</evidence>
<organism evidence="2 3">
    <name type="scientific">Dulcicalothrix desertica PCC 7102</name>
    <dbReference type="NCBI Taxonomy" id="232991"/>
    <lineage>
        <taxon>Bacteria</taxon>
        <taxon>Bacillati</taxon>
        <taxon>Cyanobacteriota</taxon>
        <taxon>Cyanophyceae</taxon>
        <taxon>Nostocales</taxon>
        <taxon>Calotrichaceae</taxon>
        <taxon>Dulcicalothrix</taxon>
    </lineage>
</organism>
<dbReference type="AlphaFoldDB" id="A0A433VDE2"/>
<protein>
    <submittedName>
        <fullName evidence="2">Uncharacterized protein</fullName>
    </submittedName>
</protein>
<accession>A0A433VDE2</accession>
<sequence length="275" mass="29461">MNLKRKHRSLHRFTKKVKSISVVGITAIGLSLTVINSAFGATVDTPETRSITQTANSINNTSNSIQNFVDDLGSFVRGNLFGGITNFVNNALGSVEVPDLGEVVGKIMKGSLPEDGETSSKLENNLKNSYAIRQDLASQSERVGAIEVAQNKTLSKNAQNKSKNTLEQSANSQLESSSLADDSQNTDTSQQILQNISQQLKNNATIADLQLQEASQARQDLALDLTLTAQTAQELNTFNTGERQTRIATGNNATSQGALLTMPGGSVFSQDLTSQ</sequence>
<dbReference type="OrthoDB" id="490176at2"/>
<gene>
    <name evidence="2" type="ORF">DSM106972_049810</name>
</gene>
<feature type="compositionally biased region" description="Polar residues" evidence="1">
    <location>
        <begin position="156"/>
        <end position="188"/>
    </location>
</feature>
<dbReference type="Proteomes" id="UP000271624">
    <property type="component" value="Unassembled WGS sequence"/>
</dbReference>
<evidence type="ECO:0000256" key="1">
    <source>
        <dbReference type="SAM" id="MobiDB-lite"/>
    </source>
</evidence>